<evidence type="ECO:0000259" key="2">
    <source>
        <dbReference type="Pfam" id="PF13629"/>
    </source>
</evidence>
<keyword evidence="1" id="KW-0732">Signal</keyword>
<name>A0ABU5GZ86_9BACT</name>
<gene>
    <name evidence="3" type="ORF">SYV04_08835</name>
</gene>
<dbReference type="Proteomes" id="UP001291309">
    <property type="component" value="Unassembled WGS sequence"/>
</dbReference>
<dbReference type="Pfam" id="PF13629">
    <property type="entry name" value="T2SS-T3SS_pil_N"/>
    <property type="match status" value="1"/>
</dbReference>
<feature type="chain" id="PRO_5046826351" evidence="1">
    <location>
        <begin position="22"/>
        <end position="101"/>
    </location>
</feature>
<feature type="signal peptide" evidence="1">
    <location>
        <begin position="1"/>
        <end position="21"/>
    </location>
</feature>
<evidence type="ECO:0000313" key="3">
    <source>
        <dbReference type="EMBL" id="MDY7226489.1"/>
    </source>
</evidence>
<evidence type="ECO:0000256" key="1">
    <source>
        <dbReference type="SAM" id="SignalP"/>
    </source>
</evidence>
<keyword evidence="4" id="KW-1185">Reference proteome</keyword>
<dbReference type="InterPro" id="IPR032789">
    <property type="entry name" value="T2SS-T3SS_pil_N"/>
</dbReference>
<sequence>MRHFVRGTLVVLSLLSVPAFAEPPAKGGPVKVDDTITVRAGNAKALKVPGVTRVALGDPDVGDVEVTGDDVLRIEGRKAGETTLIVWTDETRTVYRVVVQK</sequence>
<proteinExistence type="predicted"/>
<dbReference type="EMBL" id="JAXIVS010000002">
    <property type="protein sequence ID" value="MDY7226489.1"/>
    <property type="molecule type" value="Genomic_DNA"/>
</dbReference>
<organism evidence="3 4">
    <name type="scientific">Hyalangium rubrum</name>
    <dbReference type="NCBI Taxonomy" id="3103134"/>
    <lineage>
        <taxon>Bacteria</taxon>
        <taxon>Pseudomonadati</taxon>
        <taxon>Myxococcota</taxon>
        <taxon>Myxococcia</taxon>
        <taxon>Myxococcales</taxon>
        <taxon>Cystobacterineae</taxon>
        <taxon>Archangiaceae</taxon>
        <taxon>Hyalangium</taxon>
    </lineage>
</organism>
<comment type="caution">
    <text evidence="3">The sequence shown here is derived from an EMBL/GenBank/DDBJ whole genome shotgun (WGS) entry which is preliminary data.</text>
</comment>
<reference evidence="3 4" key="1">
    <citation type="submission" date="2023-12" db="EMBL/GenBank/DDBJ databases">
        <title>the genome sequence of Hyalangium sp. s54d21.</title>
        <authorList>
            <person name="Zhang X."/>
        </authorList>
    </citation>
    <scope>NUCLEOTIDE SEQUENCE [LARGE SCALE GENOMIC DNA]</scope>
    <source>
        <strain evidence="4">s54d21</strain>
    </source>
</reference>
<protein>
    <submittedName>
        <fullName evidence="3">Pilus assembly protein N-terminal domain-containing protein</fullName>
    </submittedName>
</protein>
<evidence type="ECO:0000313" key="4">
    <source>
        <dbReference type="Proteomes" id="UP001291309"/>
    </source>
</evidence>
<dbReference type="RefSeq" id="WP_321545207.1">
    <property type="nucleotide sequence ID" value="NZ_JAXIVS010000002.1"/>
</dbReference>
<accession>A0ABU5GZ86</accession>
<feature type="domain" description="Pilus formation protein N-terminal" evidence="2">
    <location>
        <begin position="34"/>
        <end position="99"/>
    </location>
</feature>